<feature type="compositionally biased region" description="Basic and acidic residues" evidence="1">
    <location>
        <begin position="412"/>
        <end position="428"/>
    </location>
</feature>
<feature type="compositionally biased region" description="Polar residues" evidence="1">
    <location>
        <begin position="826"/>
        <end position="837"/>
    </location>
</feature>
<feature type="compositionally biased region" description="Basic and acidic residues" evidence="1">
    <location>
        <begin position="759"/>
        <end position="772"/>
    </location>
</feature>
<organism evidence="2 3">
    <name type="scientific">[Emmonsia] crescens</name>
    <dbReference type="NCBI Taxonomy" id="73230"/>
    <lineage>
        <taxon>Eukaryota</taxon>
        <taxon>Fungi</taxon>
        <taxon>Dikarya</taxon>
        <taxon>Ascomycota</taxon>
        <taxon>Pezizomycotina</taxon>
        <taxon>Eurotiomycetes</taxon>
        <taxon>Eurotiomycetidae</taxon>
        <taxon>Onygenales</taxon>
        <taxon>Ajellomycetaceae</taxon>
        <taxon>Emergomyces</taxon>
    </lineage>
</organism>
<feature type="compositionally biased region" description="Polar residues" evidence="1">
    <location>
        <begin position="85"/>
        <end position="99"/>
    </location>
</feature>
<comment type="caution">
    <text evidence="2">The sequence shown here is derived from an EMBL/GenBank/DDBJ whole genome shotgun (WGS) entry which is preliminary data.</text>
</comment>
<reference evidence="2 3" key="1">
    <citation type="submission" date="2017-10" db="EMBL/GenBank/DDBJ databases">
        <title>Comparative genomics in systemic dimorphic fungi from Ajellomycetaceae.</title>
        <authorList>
            <person name="Munoz J.F."/>
            <person name="Mcewen J.G."/>
            <person name="Clay O.K."/>
            <person name="Cuomo C.A."/>
        </authorList>
    </citation>
    <scope>NUCLEOTIDE SEQUENCE [LARGE SCALE GENOMIC DNA]</scope>
    <source>
        <strain evidence="2 3">UAMH4076</strain>
    </source>
</reference>
<feature type="compositionally biased region" description="Polar residues" evidence="1">
    <location>
        <begin position="342"/>
        <end position="356"/>
    </location>
</feature>
<feature type="compositionally biased region" description="Pro residues" evidence="1">
    <location>
        <begin position="1040"/>
        <end position="1050"/>
    </location>
</feature>
<dbReference type="AlphaFoldDB" id="A0A2B7ZND0"/>
<feature type="region of interest" description="Disordered" evidence="1">
    <location>
        <begin position="688"/>
        <end position="717"/>
    </location>
</feature>
<name>A0A2B7ZND0_9EURO</name>
<accession>A0A2B7ZND0</accession>
<feature type="compositionally biased region" description="Basic and acidic residues" evidence="1">
    <location>
        <begin position="211"/>
        <end position="220"/>
    </location>
</feature>
<dbReference type="VEuPathDB" id="FungiDB:EMCG_04650"/>
<protein>
    <recommendedName>
        <fullName evidence="4">AT DNA binding protein</fullName>
    </recommendedName>
</protein>
<feature type="compositionally biased region" description="Polar residues" evidence="1">
    <location>
        <begin position="638"/>
        <end position="656"/>
    </location>
</feature>
<feature type="region of interest" description="Disordered" evidence="1">
    <location>
        <begin position="1096"/>
        <end position="1122"/>
    </location>
</feature>
<feature type="compositionally biased region" description="Polar residues" evidence="1">
    <location>
        <begin position="33"/>
        <end position="49"/>
    </location>
</feature>
<proteinExistence type="predicted"/>
<feature type="compositionally biased region" description="Low complexity" evidence="1">
    <location>
        <begin position="1017"/>
        <end position="1033"/>
    </location>
</feature>
<dbReference type="Proteomes" id="UP000226031">
    <property type="component" value="Unassembled WGS sequence"/>
</dbReference>
<sequence>MDDRSDSSSPDPLGYPGDPEYILSSATKPFLRRQSTFSPRKSLSPTRRLSPSKADGRSAQSIRFQDIFLPSTPSGRFNSKHRLSPTKTTTLNSENNTSPWRIRVTVEAEQDEGDENVPGSMRSGMKLRRGRTTKVPLKDENESSEPSPKKRRTGKSDLSQRVPTPRKRRSKVETPSGNTGTSEKKKRGRPRKSQPSVEEDNVANKVTFADSVRKKMREEDPFLDIATDDKGTNDAAVNNILADISDPNPMPAFIHPSSHERSSPTPNERTSSRNPNSRFKVISPVLDDPTNFTSSPYSPRIPTGLTPENTIDAGHTPGPQVRGYPTPTSSSLLEEGAAEIPTENSSTAKKQQSGSIFQPLGDPTTQHREFDSILESEGFSMVSLDTLPSARQQLNNSFQSAVSQNKVNSMDKVPKKEMPSTSKSEARHARLSAPSVSDKGNGYMPSPQPRPMSQLSQQTRRSPRQLHQTPGMGFSSPQPPPPPAIQPTRPLKKTRLVKLVRVVRAGIALQGVLNRRRRNSRLHSPFSSPGHPRIDESEAVRQRMDALFQGFGIETQRELRAGLRFGEELAKRLRKSESRRSREEPERTVEALEAPDVFSARERNDVEYPIIGSSRSKEASPYSVNNQTNRELDGRTAQLMSTPTDKNQSPQQSISSEMARREVQWQRERDVISRQIQQANSSQVIVIDSDDNSPERYTTENDEAEERHENDPVDEEDYEDIWQQEARDAESQSESASFVELSREEIIKPPRRVLPSPWKRSEDVVDLSHDEEATPGPGPYWTTGHNGYPILPSGKTQTARFREQIAGSSSLLGSPESATRRFYQEHNITPESVSNQLERPDNQQRTRKNTSSPTFAASHRRSETSYSDDQASDADVIDPPWATSPESHKNDTGHTSPDNVDVYSEPPMDDGYPYLELLSGSAHSSRNSPYVEEVYSESESQNATARAPRDDQHDQGPSTITLESPTGAQQEGPASSWFHKLTDLAPTWLTPASRKVERRQTEPVSDPTSPTSPNHDPSVQSSSVQRSPAQRSPAQIYPVPRSPVQPPPIESSPIQEPPGRELIAQDFPFHKSPTREPPVEKFPVHQHLHESIKKMTVDTGTQFSSPPMAKPKPQIRRQPPSQHKALAISGYFTDDHYAALRHLYHKAKRSPGSLRYVGTPDRNEMLGQRIYSADGVYSRRITEMQIAIVDKFRRDLSVDSRRRGGTGKVEWSETELLRRLFSIIVGEQVRRERKRDLEHQLAGLHG</sequence>
<keyword evidence="3" id="KW-1185">Reference proteome</keyword>
<evidence type="ECO:0008006" key="4">
    <source>
        <dbReference type="Google" id="ProtNLM"/>
    </source>
</evidence>
<feature type="region of interest" description="Disordered" evidence="1">
    <location>
        <begin position="989"/>
        <end position="1059"/>
    </location>
</feature>
<evidence type="ECO:0000256" key="1">
    <source>
        <dbReference type="SAM" id="MobiDB-lite"/>
    </source>
</evidence>
<feature type="compositionally biased region" description="Polar residues" evidence="1">
    <location>
        <begin position="955"/>
        <end position="973"/>
    </location>
</feature>
<dbReference type="EMBL" id="PDND01000035">
    <property type="protein sequence ID" value="PGH34698.1"/>
    <property type="molecule type" value="Genomic_DNA"/>
</dbReference>
<feature type="compositionally biased region" description="Low complexity" evidence="1">
    <location>
        <begin position="928"/>
        <end position="940"/>
    </location>
</feature>
<feature type="region of interest" description="Disordered" evidence="1">
    <location>
        <begin position="395"/>
        <end position="492"/>
    </location>
</feature>
<feature type="region of interest" description="Disordered" evidence="1">
    <location>
        <begin position="610"/>
        <end position="666"/>
    </location>
</feature>
<feature type="region of interest" description="Disordered" evidence="1">
    <location>
        <begin position="753"/>
        <end position="973"/>
    </location>
</feature>
<dbReference type="STRING" id="73230.A0A2B7ZND0"/>
<gene>
    <name evidence="2" type="ORF">GX50_02486</name>
</gene>
<evidence type="ECO:0000313" key="3">
    <source>
        <dbReference type="Proteomes" id="UP000226031"/>
    </source>
</evidence>
<feature type="region of interest" description="Disordered" evidence="1">
    <location>
        <begin position="1"/>
        <end position="368"/>
    </location>
</feature>
<feature type="compositionally biased region" description="Polar residues" evidence="1">
    <location>
        <begin position="451"/>
        <end position="468"/>
    </location>
</feature>
<feature type="compositionally biased region" description="Polar residues" evidence="1">
    <location>
        <begin position="395"/>
        <end position="408"/>
    </location>
</feature>
<feature type="compositionally biased region" description="Basic and acidic residues" evidence="1">
    <location>
        <begin position="693"/>
        <end position="711"/>
    </location>
</feature>
<evidence type="ECO:0000313" key="2">
    <source>
        <dbReference type="EMBL" id="PGH34698.1"/>
    </source>
</evidence>
<feature type="compositionally biased region" description="Polar residues" evidence="1">
    <location>
        <begin position="1002"/>
        <end position="1015"/>
    </location>
</feature>
<feature type="compositionally biased region" description="Polar residues" evidence="1">
    <location>
        <begin position="263"/>
        <end position="277"/>
    </location>
</feature>